<feature type="repeat" description="TPR" evidence="1">
    <location>
        <begin position="519"/>
        <end position="552"/>
    </location>
</feature>
<name>A0A1F6W644_9BACT</name>
<dbReference type="InterPro" id="IPR019734">
    <property type="entry name" value="TPR_rpt"/>
</dbReference>
<keyword evidence="2" id="KW-1133">Transmembrane helix</keyword>
<gene>
    <name evidence="3" type="ORF">A3D42_03080</name>
</gene>
<organism evidence="3 4">
    <name type="scientific">Candidatus Nomurabacteria bacterium RIFCSPHIGHO2_02_FULL_41_18</name>
    <dbReference type="NCBI Taxonomy" id="1801754"/>
    <lineage>
        <taxon>Bacteria</taxon>
        <taxon>Candidatus Nomuraibacteriota</taxon>
    </lineage>
</organism>
<proteinExistence type="predicted"/>
<keyword evidence="2" id="KW-0812">Transmembrane</keyword>
<dbReference type="EMBL" id="MFUE01000016">
    <property type="protein sequence ID" value="OGI77282.1"/>
    <property type="molecule type" value="Genomic_DNA"/>
</dbReference>
<dbReference type="Gene3D" id="1.25.40.10">
    <property type="entry name" value="Tetratricopeptide repeat domain"/>
    <property type="match status" value="1"/>
</dbReference>
<feature type="transmembrane region" description="Helical" evidence="2">
    <location>
        <begin position="140"/>
        <end position="162"/>
    </location>
</feature>
<evidence type="ECO:0000256" key="1">
    <source>
        <dbReference type="PROSITE-ProRule" id="PRU00339"/>
    </source>
</evidence>
<dbReference type="InterPro" id="IPR011990">
    <property type="entry name" value="TPR-like_helical_dom_sf"/>
</dbReference>
<evidence type="ECO:0000313" key="4">
    <source>
        <dbReference type="Proteomes" id="UP000177777"/>
    </source>
</evidence>
<dbReference type="Pfam" id="PF13181">
    <property type="entry name" value="TPR_8"/>
    <property type="match status" value="2"/>
</dbReference>
<sequence>MLMLISSMMVKDSQNARMLLFGVILSSVVVSVFQIFRFFMPEIFSLSVFEGKAGNLVGSLNTLGLLAGFSALASLFIIEFFPITKRIKFILGAFILIFLFLVASVNYILIWELLGIFSLLIFVYKISFFSRTEEEEKKSYFPAFSFGVFIVSLLFFISGQFIGSFLPQKLALSNTEVSPSISGTFAIMKESLKENPVFGVGPNKFGEAWAIHKSLPINSTIFWDVFFTSGSGILPTFASTTGGLGILSWLVFLGFFFVEGVKSLFVTIKQNMNREAGIFFLLSLYLFSACFFYSAGLVIFLLAFAFTGVFIGLLSNREKGEYQISFLDDHRKSFFSILSLVVIMIASATVAFKYIERFASVPHFRKSVQTSSVTEAEASIVKALSLYNNDLYLRTYAQIFLVKLNSLLSENPSGLSDAQKADLQKMFDQAVLGASGAIAYNPKNYLNHQSLGNVYSVAGTLGVANAYPKAIESFMAASDLNPLNPRLKLAIAQINLSNKNQEEAKKFANEALSLKPDYIDAILMLSQVARAGGDSKSALSYAEQALSLSPSNQDLLKYVDSLKAGN</sequence>
<feature type="transmembrane region" description="Helical" evidence="2">
    <location>
        <begin position="60"/>
        <end position="80"/>
    </location>
</feature>
<feature type="transmembrane region" description="Helical" evidence="2">
    <location>
        <begin position="280"/>
        <end position="313"/>
    </location>
</feature>
<dbReference type="PROSITE" id="PS50005">
    <property type="entry name" value="TPR"/>
    <property type="match status" value="1"/>
</dbReference>
<dbReference type="Proteomes" id="UP000177777">
    <property type="component" value="Unassembled WGS sequence"/>
</dbReference>
<dbReference type="SMART" id="SM00028">
    <property type="entry name" value="TPR"/>
    <property type="match status" value="2"/>
</dbReference>
<accession>A0A1F6W644</accession>
<feature type="transmembrane region" description="Helical" evidence="2">
    <location>
        <begin position="246"/>
        <end position="268"/>
    </location>
</feature>
<evidence type="ECO:0000256" key="2">
    <source>
        <dbReference type="SAM" id="Phobius"/>
    </source>
</evidence>
<dbReference type="SUPFAM" id="SSF48452">
    <property type="entry name" value="TPR-like"/>
    <property type="match status" value="1"/>
</dbReference>
<protein>
    <submittedName>
        <fullName evidence="3">Uncharacterized protein</fullName>
    </submittedName>
</protein>
<reference evidence="3 4" key="1">
    <citation type="journal article" date="2016" name="Nat. Commun.">
        <title>Thousands of microbial genomes shed light on interconnected biogeochemical processes in an aquifer system.</title>
        <authorList>
            <person name="Anantharaman K."/>
            <person name="Brown C.T."/>
            <person name="Hug L.A."/>
            <person name="Sharon I."/>
            <person name="Castelle C.J."/>
            <person name="Probst A.J."/>
            <person name="Thomas B.C."/>
            <person name="Singh A."/>
            <person name="Wilkins M.J."/>
            <person name="Karaoz U."/>
            <person name="Brodie E.L."/>
            <person name="Williams K.H."/>
            <person name="Hubbard S.S."/>
            <person name="Banfield J.F."/>
        </authorList>
    </citation>
    <scope>NUCLEOTIDE SEQUENCE [LARGE SCALE GENOMIC DNA]</scope>
</reference>
<dbReference type="AlphaFoldDB" id="A0A1F6W644"/>
<comment type="caution">
    <text evidence="3">The sequence shown here is derived from an EMBL/GenBank/DDBJ whole genome shotgun (WGS) entry which is preliminary data.</text>
</comment>
<dbReference type="STRING" id="1801754.A3D42_03080"/>
<feature type="transmembrane region" description="Helical" evidence="2">
    <location>
        <begin position="87"/>
        <end position="103"/>
    </location>
</feature>
<keyword evidence="2" id="KW-0472">Membrane</keyword>
<evidence type="ECO:0000313" key="3">
    <source>
        <dbReference type="EMBL" id="OGI77282.1"/>
    </source>
</evidence>
<keyword evidence="1" id="KW-0802">TPR repeat</keyword>
<feature type="transmembrane region" description="Helical" evidence="2">
    <location>
        <begin position="109"/>
        <end position="128"/>
    </location>
</feature>
<feature type="transmembrane region" description="Helical" evidence="2">
    <location>
        <begin position="20"/>
        <end position="40"/>
    </location>
</feature>
<feature type="transmembrane region" description="Helical" evidence="2">
    <location>
        <begin position="333"/>
        <end position="355"/>
    </location>
</feature>